<dbReference type="InterPro" id="IPR029063">
    <property type="entry name" value="SAM-dependent_MTases_sf"/>
</dbReference>
<evidence type="ECO:0000256" key="2">
    <source>
        <dbReference type="ARBA" id="ARBA00022679"/>
    </source>
</evidence>
<keyword evidence="2" id="KW-0808">Transferase</keyword>
<dbReference type="EMBL" id="LAZR01007336">
    <property type="protein sequence ID" value="KKM85910.1"/>
    <property type="molecule type" value="Genomic_DNA"/>
</dbReference>
<dbReference type="AlphaFoldDB" id="A0A0F9NAX7"/>
<dbReference type="InterPro" id="IPR002295">
    <property type="entry name" value="N4/N6-MTase_EcoPI_Mod-like"/>
</dbReference>
<keyword evidence="1" id="KW-0489">Methyltransferase</keyword>
<gene>
    <name evidence="5" type="ORF">LCGC14_1284190</name>
</gene>
<dbReference type="Gene3D" id="3.40.50.150">
    <property type="entry name" value="Vaccinia Virus protein VP39"/>
    <property type="match status" value="1"/>
</dbReference>
<dbReference type="SUPFAM" id="SSF53335">
    <property type="entry name" value="S-adenosyl-L-methionine-dependent methyltransferases"/>
    <property type="match status" value="1"/>
</dbReference>
<sequence>MTKEFAPTRERTEEGWLLYPSDIAYRKRLPFPDEVFEHPAKAQLYLLEDIVEYVSEGGEIILDPFGGTGSILVATMMGRNVIMLELEPHFVEIINEAMNGFTGRSMAVEELREDAMLIP</sequence>
<keyword evidence="3" id="KW-0949">S-adenosyl-L-methionine</keyword>
<reference evidence="5" key="1">
    <citation type="journal article" date="2015" name="Nature">
        <title>Complex archaea that bridge the gap between prokaryotes and eukaryotes.</title>
        <authorList>
            <person name="Spang A."/>
            <person name="Saw J.H."/>
            <person name="Jorgensen S.L."/>
            <person name="Zaremba-Niedzwiedzka K."/>
            <person name="Martijn J."/>
            <person name="Lind A.E."/>
            <person name="van Eijk R."/>
            <person name="Schleper C."/>
            <person name="Guy L."/>
            <person name="Ettema T.J."/>
        </authorList>
    </citation>
    <scope>NUCLEOTIDE SEQUENCE</scope>
</reference>
<evidence type="ECO:0000259" key="4">
    <source>
        <dbReference type="Pfam" id="PF01555"/>
    </source>
</evidence>
<dbReference type="GO" id="GO:0008170">
    <property type="term" value="F:N-methyltransferase activity"/>
    <property type="evidence" value="ECO:0007669"/>
    <property type="project" value="InterPro"/>
</dbReference>
<evidence type="ECO:0000313" key="5">
    <source>
        <dbReference type="EMBL" id="KKM85910.1"/>
    </source>
</evidence>
<accession>A0A0F9NAX7</accession>
<dbReference type="GO" id="GO:0032259">
    <property type="term" value="P:methylation"/>
    <property type="evidence" value="ECO:0007669"/>
    <property type="project" value="UniProtKB-KW"/>
</dbReference>
<feature type="non-terminal residue" evidence="5">
    <location>
        <position position="119"/>
    </location>
</feature>
<evidence type="ECO:0000256" key="1">
    <source>
        <dbReference type="ARBA" id="ARBA00022603"/>
    </source>
</evidence>
<protein>
    <recommendedName>
        <fullName evidence="4">DNA methylase N-4/N-6 domain-containing protein</fullName>
    </recommendedName>
</protein>
<organism evidence="5">
    <name type="scientific">marine sediment metagenome</name>
    <dbReference type="NCBI Taxonomy" id="412755"/>
    <lineage>
        <taxon>unclassified sequences</taxon>
        <taxon>metagenomes</taxon>
        <taxon>ecological metagenomes</taxon>
    </lineage>
</organism>
<dbReference type="PRINTS" id="PR00506">
    <property type="entry name" value="D21N6MTFRASE"/>
</dbReference>
<dbReference type="InterPro" id="IPR002941">
    <property type="entry name" value="DNA_methylase_N4/N6"/>
</dbReference>
<dbReference type="GO" id="GO:0003677">
    <property type="term" value="F:DNA binding"/>
    <property type="evidence" value="ECO:0007669"/>
    <property type="project" value="InterPro"/>
</dbReference>
<evidence type="ECO:0000256" key="3">
    <source>
        <dbReference type="ARBA" id="ARBA00022691"/>
    </source>
</evidence>
<comment type="caution">
    <text evidence="5">The sequence shown here is derived from an EMBL/GenBank/DDBJ whole genome shotgun (WGS) entry which is preliminary data.</text>
</comment>
<proteinExistence type="predicted"/>
<feature type="domain" description="DNA methylase N-4/N-6" evidence="4">
    <location>
        <begin position="31"/>
        <end position="96"/>
    </location>
</feature>
<dbReference type="Pfam" id="PF01555">
    <property type="entry name" value="N6_N4_Mtase"/>
    <property type="match status" value="1"/>
</dbReference>
<name>A0A0F9NAX7_9ZZZZ</name>